<dbReference type="Gene3D" id="3.40.50.970">
    <property type="match status" value="2"/>
</dbReference>
<dbReference type="OrthoDB" id="9769337at2"/>
<accession>A0A161LDT7</accession>
<gene>
    <name evidence="6" type="ORF">PJIAN_254</name>
</gene>
<comment type="function">
    <text evidence="2">E1 component of the 2-oxoglutarate dehydrogenase (OGDH) complex which catalyzes the decarboxylation of 2-oxoglutarate, the first step in the conversion of 2-oxoglutarate to succinyl-CoA and CO(2).</text>
</comment>
<evidence type="ECO:0000256" key="3">
    <source>
        <dbReference type="ARBA" id="ARBA00023002"/>
    </source>
</evidence>
<evidence type="ECO:0000313" key="7">
    <source>
        <dbReference type="Proteomes" id="UP000076586"/>
    </source>
</evidence>
<dbReference type="SUPFAM" id="SSF52922">
    <property type="entry name" value="TK C-terminal domain-like"/>
    <property type="match status" value="1"/>
</dbReference>
<dbReference type="InterPro" id="IPR001017">
    <property type="entry name" value="DH_E1"/>
</dbReference>
<dbReference type="SMART" id="SM00861">
    <property type="entry name" value="Transket_pyr"/>
    <property type="match status" value="1"/>
</dbReference>
<keyword evidence="4" id="KW-0786">Thiamine pyrophosphate</keyword>
<evidence type="ECO:0000259" key="5">
    <source>
        <dbReference type="SMART" id="SM00861"/>
    </source>
</evidence>
<dbReference type="InterPro" id="IPR009014">
    <property type="entry name" value="Transketo_C/PFOR_II"/>
</dbReference>
<dbReference type="CDD" id="cd02000">
    <property type="entry name" value="TPP_E1_PDC_ADC_BCADC"/>
    <property type="match status" value="1"/>
</dbReference>
<comment type="caution">
    <text evidence="6">The sequence shown here is derived from an EMBL/GenBank/DDBJ whole genome shotgun (WGS) entry which is preliminary data.</text>
</comment>
<dbReference type="AlphaFoldDB" id="A0A161LDT7"/>
<keyword evidence="7" id="KW-1185">Reference proteome</keyword>
<dbReference type="InterPro" id="IPR033248">
    <property type="entry name" value="Transketolase_C"/>
</dbReference>
<evidence type="ECO:0000313" key="6">
    <source>
        <dbReference type="EMBL" id="GAT62495.1"/>
    </source>
</evidence>
<dbReference type="Pfam" id="PF02779">
    <property type="entry name" value="Transket_pyr"/>
    <property type="match status" value="1"/>
</dbReference>
<evidence type="ECO:0000256" key="2">
    <source>
        <dbReference type="ARBA" id="ARBA00003906"/>
    </source>
</evidence>
<dbReference type="STRING" id="681398.PJIAN_254"/>
<dbReference type="Pfam" id="PF02780">
    <property type="entry name" value="Transketolase_C"/>
    <property type="match status" value="1"/>
</dbReference>
<comment type="cofactor">
    <cofactor evidence="1">
        <name>thiamine diphosphate</name>
        <dbReference type="ChEBI" id="CHEBI:58937"/>
    </cofactor>
</comment>
<proteinExistence type="predicted"/>
<dbReference type="RefSeq" id="WP_068702866.1">
    <property type="nucleotide sequence ID" value="NZ_BDCR01000002.1"/>
</dbReference>
<dbReference type="PANTHER" id="PTHR43257:SF2">
    <property type="entry name" value="PYRUVATE DEHYDROGENASE E1 COMPONENT SUBUNIT BETA"/>
    <property type="match status" value="1"/>
</dbReference>
<sequence>MPKSLFVDPAPLFEAGEITFKPIPVNQYNKTIQDELKSKNFSTEDLLHIYHDMAMIREFETMLNLVKTTGAYSGISYNNPGPAHLSAGQEAAAVGMAYTLTIEDFIFGSHRSHGEILAKGLRSIQQLDDATLTKIMEDFFGGTAYGIVKKNFNGSAKDLAKRFLLYGIMAEIFARETGFNKGLGGSMHAFFLPFGIYPNNAIVGGSGDIAVGAALYKKVNRKPGIVVANIGDASMACGPVWEGLMFAAMDQFKQLWGDDMKGGLPVVINIMNNQYGMGGQTRGETMGYDFAARIGAGVNPEQMHAERVDGYNPLAVIDAYRRKREILDKEKGGPVLLDVVTYRYSGHSPSDASSYRSKEEMELWEQFDCIATFGKKLIDAKVATQGDLDKIQTGIKESMVDVFKLAIDEEISPRMDLRKNPELLGEMMFSNQTVDAFSDATPEVNHPLSENPRAKQIAGKVRYIKDKEGNPVSKMKQYQLRDGLFEAIAHRFYTDPTLVAYGEENRDWGGAFAVYRGLTEALPYHRLFNSPISEASIVGTAIGYAMCGGRVIPEIMYCDFLGRCGDEVFNQLPKWQAMSGNILKMPVVVRVSVGSKYGAQHSQDWTSLVAHIPGLKVCFPVTPYDAKGLMNTALHGTDPVIFFESQRIYEIGEQFHSEGVPEEYYEIPFGEPDIKREGKDITILTIGATLYRALDAAKILEEKYGMSAEVIDARSLSPFNYEKVIESVKKTGKIVLSSDATQRGSFLNDIAQNISELAFDYLDAPPVVVGSRNWITPAYELEYAFFPQPETIIDAIHEKIVPLPRHVPFANFTEVEQIRRAKLGI</sequence>
<dbReference type="GO" id="GO:0016624">
    <property type="term" value="F:oxidoreductase activity, acting on the aldehyde or oxo group of donors, disulfide as acceptor"/>
    <property type="evidence" value="ECO:0007669"/>
    <property type="project" value="InterPro"/>
</dbReference>
<dbReference type="Gene3D" id="3.40.50.920">
    <property type="match status" value="1"/>
</dbReference>
<dbReference type="PANTHER" id="PTHR43257">
    <property type="entry name" value="PYRUVATE DEHYDROGENASE E1 COMPONENT BETA SUBUNIT"/>
    <property type="match status" value="1"/>
</dbReference>
<protein>
    <submittedName>
        <fullName evidence="6">2-oxoisovalerate dehydrogenase E1 component</fullName>
    </submittedName>
</protein>
<dbReference type="Pfam" id="PF00676">
    <property type="entry name" value="E1_dh"/>
    <property type="match status" value="2"/>
</dbReference>
<dbReference type="InterPro" id="IPR005475">
    <property type="entry name" value="Transketolase-like_Pyr-bd"/>
</dbReference>
<dbReference type="Proteomes" id="UP000076586">
    <property type="component" value="Unassembled WGS sequence"/>
</dbReference>
<keyword evidence="3" id="KW-0560">Oxidoreductase</keyword>
<evidence type="ECO:0000256" key="4">
    <source>
        <dbReference type="ARBA" id="ARBA00023052"/>
    </source>
</evidence>
<name>A0A161LDT7_9BACT</name>
<reference evidence="7" key="1">
    <citation type="submission" date="2016-04" db="EMBL/GenBank/DDBJ databases">
        <title>Draft genome sequence of Paludibacter jiangxiensis strain NM7.</title>
        <authorList>
            <person name="Qiu Y."/>
            <person name="Matsuura N."/>
            <person name="Ohashi A."/>
            <person name="Tourlousse M.D."/>
            <person name="Sekiguchi Y."/>
        </authorList>
    </citation>
    <scope>NUCLEOTIDE SEQUENCE [LARGE SCALE GENOMIC DNA]</scope>
    <source>
        <strain evidence="7">NM7</strain>
    </source>
</reference>
<dbReference type="InterPro" id="IPR029061">
    <property type="entry name" value="THDP-binding"/>
</dbReference>
<feature type="domain" description="Transketolase-like pyrimidine-binding" evidence="5">
    <location>
        <begin position="478"/>
        <end position="651"/>
    </location>
</feature>
<evidence type="ECO:0000256" key="1">
    <source>
        <dbReference type="ARBA" id="ARBA00001964"/>
    </source>
</evidence>
<dbReference type="EMBL" id="BDCR01000002">
    <property type="protein sequence ID" value="GAT62495.1"/>
    <property type="molecule type" value="Genomic_DNA"/>
</dbReference>
<reference evidence="7" key="2">
    <citation type="journal article" date="2017" name="Genome Announc.">
        <title>Draft genome sequence of Paludibacter jiangxiensis NM7(T), a propionate-producing fermentative bacterium.</title>
        <authorList>
            <person name="Qiu Y.-L."/>
            <person name="Tourlousse D.M."/>
            <person name="Matsuura N."/>
            <person name="Ohashi A."/>
            <person name="Sekiguchi Y."/>
        </authorList>
    </citation>
    <scope>NUCLEOTIDE SEQUENCE [LARGE SCALE GENOMIC DNA]</scope>
    <source>
        <strain evidence="7">NM7</strain>
    </source>
</reference>
<organism evidence="6 7">
    <name type="scientific">Paludibacter jiangxiensis</name>
    <dbReference type="NCBI Taxonomy" id="681398"/>
    <lineage>
        <taxon>Bacteria</taxon>
        <taxon>Pseudomonadati</taxon>
        <taxon>Bacteroidota</taxon>
        <taxon>Bacteroidia</taxon>
        <taxon>Bacteroidales</taxon>
        <taxon>Paludibacteraceae</taxon>
        <taxon>Paludibacter</taxon>
    </lineage>
</organism>
<dbReference type="SUPFAM" id="SSF52518">
    <property type="entry name" value="Thiamin diphosphate-binding fold (THDP-binding)"/>
    <property type="match status" value="2"/>
</dbReference>